<dbReference type="InterPro" id="IPR036543">
    <property type="entry name" value="Guanylate-bd_C_sf"/>
</dbReference>
<sequence length="504" mass="58565">MDTAGNFDSRETLGCGISVFALSTLLSSVQIYQLENDIGMDNLLNLQIFNGNGQLSLDVRDEKPFQHLLILVTDQSNGNYPYGSEGGKELLDERLQIFNGNGQLSLDVRDEKPFQHLLILVTDQSNGNYPYGSEGGKELLDERLQNAGKRRELREVIEDIKECFSEISGFLMPYPGEKASGDPDLNCFLSDKENYFKEHLQELVSKLFSPEKLVPKRIAGRQITCRELFQYFKCYVRIYNARKDRAGSEIIFEATADVQHQIACDKATEQYKKQMDNLLKGAPVPIHRKLDELHAKYKAKAIDTFSRSKKLGGKELLGRYRDILEKNLNELYQRYKIQRDAREEKSISELQEAKTFALEQHRQNMAALILKIPIVTQEELMEKSQDVKKSVIQTYQKKSVTVNKSVFSNKMKELEKCVGDEYKRFKELRQSKERKAEMELMNAVEEAISKYRNMFPLPGRYLSEEELKDKHLDYYRQAMEYFLETGKRYPHISKRYREKLKKVK</sequence>
<dbReference type="GO" id="GO:0003924">
    <property type="term" value="F:GTPase activity"/>
    <property type="evidence" value="ECO:0007669"/>
    <property type="project" value="InterPro"/>
</dbReference>
<keyword evidence="4" id="KW-1185">Reference proteome</keyword>
<dbReference type="Gene3D" id="1.20.58.420">
    <property type="entry name" value="AHSP"/>
    <property type="match status" value="1"/>
</dbReference>
<evidence type="ECO:0000313" key="4">
    <source>
        <dbReference type="Proteomes" id="UP000677054"/>
    </source>
</evidence>
<dbReference type="Pfam" id="PF02263">
    <property type="entry name" value="GBP"/>
    <property type="match status" value="2"/>
</dbReference>
<dbReference type="AlphaFoldDB" id="A0A7R8XGN3"/>
<evidence type="ECO:0000313" key="3">
    <source>
        <dbReference type="EMBL" id="CAD7246958.1"/>
    </source>
</evidence>
<feature type="domain" description="Guanylate-binding protein N-terminal" evidence="2">
    <location>
        <begin position="102"/>
        <end position="213"/>
    </location>
</feature>
<dbReference type="SUPFAM" id="SSF48340">
    <property type="entry name" value="Interferon-induced guanylate-binding protein 1 (GBP1), C-terminal domain"/>
    <property type="match status" value="1"/>
</dbReference>
<dbReference type="Gene3D" id="3.40.50.300">
    <property type="entry name" value="P-loop containing nucleotide triphosphate hydrolases"/>
    <property type="match status" value="2"/>
</dbReference>
<dbReference type="InterPro" id="IPR027417">
    <property type="entry name" value="P-loop_NTPase"/>
</dbReference>
<accession>A0A7R8XGN3</accession>
<dbReference type="EMBL" id="CAJPEV010001288">
    <property type="protein sequence ID" value="CAG0891860.1"/>
    <property type="molecule type" value="Genomic_DNA"/>
</dbReference>
<protein>
    <recommendedName>
        <fullName evidence="2">Guanylate-binding protein N-terminal domain-containing protein</fullName>
    </recommendedName>
</protein>
<dbReference type="GO" id="GO:0005525">
    <property type="term" value="F:GTP binding"/>
    <property type="evidence" value="ECO:0007669"/>
    <property type="project" value="InterPro"/>
</dbReference>
<proteinExistence type="predicted"/>
<evidence type="ECO:0000256" key="1">
    <source>
        <dbReference type="ARBA" id="ARBA00022801"/>
    </source>
</evidence>
<dbReference type="EMBL" id="LR900805">
    <property type="protein sequence ID" value="CAD7246958.1"/>
    <property type="molecule type" value="Genomic_DNA"/>
</dbReference>
<dbReference type="PANTHER" id="PTHR10751">
    <property type="entry name" value="GUANYLATE BINDING PROTEIN"/>
    <property type="match status" value="1"/>
</dbReference>
<dbReference type="Proteomes" id="UP000677054">
    <property type="component" value="Unassembled WGS sequence"/>
</dbReference>
<name>A0A7R8XGN3_9CRUS</name>
<feature type="domain" description="Guanylate-binding protein N-terminal" evidence="2">
    <location>
        <begin position="1"/>
        <end position="101"/>
    </location>
</feature>
<dbReference type="InterPro" id="IPR015894">
    <property type="entry name" value="Guanylate-bd_N"/>
</dbReference>
<organism evidence="3">
    <name type="scientific">Darwinula stevensoni</name>
    <dbReference type="NCBI Taxonomy" id="69355"/>
    <lineage>
        <taxon>Eukaryota</taxon>
        <taxon>Metazoa</taxon>
        <taxon>Ecdysozoa</taxon>
        <taxon>Arthropoda</taxon>
        <taxon>Crustacea</taxon>
        <taxon>Oligostraca</taxon>
        <taxon>Ostracoda</taxon>
        <taxon>Podocopa</taxon>
        <taxon>Podocopida</taxon>
        <taxon>Darwinulocopina</taxon>
        <taxon>Darwinuloidea</taxon>
        <taxon>Darwinulidae</taxon>
        <taxon>Darwinula</taxon>
    </lineage>
</organism>
<keyword evidence="1" id="KW-0378">Hydrolase</keyword>
<gene>
    <name evidence="3" type="ORF">DSTB1V02_LOCUS6800</name>
</gene>
<reference evidence="3" key="1">
    <citation type="submission" date="2020-11" db="EMBL/GenBank/DDBJ databases">
        <authorList>
            <person name="Tran Van P."/>
        </authorList>
    </citation>
    <scope>NUCLEOTIDE SEQUENCE</scope>
</reference>
<evidence type="ECO:0000259" key="2">
    <source>
        <dbReference type="Pfam" id="PF02263"/>
    </source>
</evidence>